<gene>
    <name evidence="1" type="ORF">UFOPK1493_04506</name>
</gene>
<organism evidence="1">
    <name type="scientific">freshwater metagenome</name>
    <dbReference type="NCBI Taxonomy" id="449393"/>
    <lineage>
        <taxon>unclassified sequences</taxon>
        <taxon>metagenomes</taxon>
        <taxon>ecological metagenomes</taxon>
    </lineage>
</organism>
<dbReference type="AlphaFoldDB" id="A0A6J6H4M4"/>
<sequence>MAPNLVVPEIRVISALSAVISWAAAARAAGSLAPELAAWTDRSRMRLSMVWTSLSAPSAVWRTEMPSWALRLAWRRPLVWARRFWLMTRPAASSAARLMRKPEESFSRFFPS</sequence>
<proteinExistence type="predicted"/>
<accession>A0A6J6H4M4</accession>
<name>A0A6J6H4M4_9ZZZZ</name>
<protein>
    <submittedName>
        <fullName evidence="1">Unannotated protein</fullName>
    </submittedName>
</protein>
<dbReference type="EMBL" id="CAEZSR010000369">
    <property type="protein sequence ID" value="CAB4603678.1"/>
    <property type="molecule type" value="Genomic_DNA"/>
</dbReference>
<reference evidence="1" key="1">
    <citation type="submission" date="2020-05" db="EMBL/GenBank/DDBJ databases">
        <authorList>
            <person name="Chiriac C."/>
            <person name="Salcher M."/>
            <person name="Ghai R."/>
            <person name="Kavagutti S V."/>
        </authorList>
    </citation>
    <scope>NUCLEOTIDE SEQUENCE</scope>
</reference>
<evidence type="ECO:0000313" key="1">
    <source>
        <dbReference type="EMBL" id="CAB4603678.1"/>
    </source>
</evidence>